<dbReference type="Gene3D" id="2.60.120.330">
    <property type="entry name" value="B-lactam Antibiotic, Isopenicillin N Synthase, Chain"/>
    <property type="match status" value="1"/>
</dbReference>
<dbReference type="EMBL" id="BBXM02000008">
    <property type="protein sequence ID" value="GIC93731.1"/>
    <property type="molecule type" value="Genomic_DNA"/>
</dbReference>
<feature type="domain" description="Fe2OG dioxygenase" evidence="3">
    <location>
        <begin position="194"/>
        <end position="312"/>
    </location>
</feature>
<dbReference type="AlphaFoldDB" id="A0A8E0V4H5"/>
<dbReference type="GO" id="GO:0016491">
    <property type="term" value="F:oxidoreductase activity"/>
    <property type="evidence" value="ECO:0007669"/>
    <property type="project" value="UniProtKB-KW"/>
</dbReference>
<dbReference type="GeneID" id="66997696"/>
<dbReference type="GO" id="GO:0046872">
    <property type="term" value="F:metal ion binding"/>
    <property type="evidence" value="ECO:0007669"/>
    <property type="project" value="UniProtKB-KW"/>
</dbReference>
<dbReference type="InterPro" id="IPR026992">
    <property type="entry name" value="DIOX_N"/>
</dbReference>
<dbReference type="GO" id="GO:0044283">
    <property type="term" value="P:small molecule biosynthetic process"/>
    <property type="evidence" value="ECO:0007669"/>
    <property type="project" value="UniProtKB-ARBA"/>
</dbReference>
<dbReference type="InterPro" id="IPR005123">
    <property type="entry name" value="Oxoglu/Fe-dep_dioxygenase_dom"/>
</dbReference>
<keyword evidence="2" id="KW-0479">Metal-binding</keyword>
<organism evidence="4 5">
    <name type="scientific">Aspergillus udagawae</name>
    <dbReference type="NCBI Taxonomy" id="91492"/>
    <lineage>
        <taxon>Eukaryota</taxon>
        <taxon>Fungi</taxon>
        <taxon>Dikarya</taxon>
        <taxon>Ascomycota</taxon>
        <taxon>Pezizomycotina</taxon>
        <taxon>Eurotiomycetes</taxon>
        <taxon>Eurotiomycetidae</taxon>
        <taxon>Eurotiales</taxon>
        <taxon>Aspergillaceae</taxon>
        <taxon>Aspergillus</taxon>
        <taxon>Aspergillus subgen. Fumigati</taxon>
    </lineage>
</organism>
<dbReference type="RefSeq" id="XP_043150997.1">
    <property type="nucleotide sequence ID" value="XM_043295062.1"/>
</dbReference>
<dbReference type="PROSITE" id="PS51471">
    <property type="entry name" value="FE2OG_OXY"/>
    <property type="match status" value="1"/>
</dbReference>
<evidence type="ECO:0000256" key="2">
    <source>
        <dbReference type="RuleBase" id="RU003682"/>
    </source>
</evidence>
<gene>
    <name evidence="4" type="ORF">Aud_010219</name>
</gene>
<evidence type="ECO:0000313" key="4">
    <source>
        <dbReference type="EMBL" id="GIC93731.1"/>
    </source>
</evidence>
<proteinExistence type="inferred from homology"/>
<evidence type="ECO:0000256" key="1">
    <source>
        <dbReference type="ARBA" id="ARBA00008056"/>
    </source>
</evidence>
<dbReference type="SUPFAM" id="SSF51197">
    <property type="entry name" value="Clavaminate synthase-like"/>
    <property type="match status" value="1"/>
</dbReference>
<dbReference type="InterPro" id="IPR044861">
    <property type="entry name" value="IPNS-like_FE2OG_OXY"/>
</dbReference>
<name>A0A8E0V4H5_9EURO</name>
<sequence length="356" mass="40266">MGSITPHTDEVIETIDLSSYLTSDDPSVRKATADRLVEALHKQGGCGLVGHGLKVEAIREALARSKQFFNLPLAQKRTVDHPEGIVPHRGYSGVSREKIRIYTEEELQTMSGELGATAKKAMDWKEHYDIGSDYEPVHRNRWIDGALLPGFQPFMKDFITQLELLHTNVLNAILLGLEVDPVSADYFRGLHTAHTSGIRLLHYPSMRESEIDRTSTTWCPVHTDFTTFTFLIQDQNQGLEIEDRTSKVPNSFVAADPGIEDRLWLTMGDFGEIWSNGYLPASRHRVIIPAPVAGSGSDMTSNRYSIPYFLNPRHDGVLEPQVTGKPATMPRDRYKKVKVRDHIEFRMKYQYTDPTK</sequence>
<dbReference type="Proteomes" id="UP000036893">
    <property type="component" value="Unassembled WGS sequence"/>
</dbReference>
<dbReference type="Pfam" id="PF14226">
    <property type="entry name" value="DIOX_N"/>
    <property type="match status" value="1"/>
</dbReference>
<dbReference type="InterPro" id="IPR027443">
    <property type="entry name" value="IPNS-like_sf"/>
</dbReference>
<dbReference type="InterPro" id="IPR050231">
    <property type="entry name" value="Iron_ascorbate_oxido_reductase"/>
</dbReference>
<dbReference type="PANTHER" id="PTHR47990">
    <property type="entry name" value="2-OXOGLUTARATE (2OG) AND FE(II)-DEPENDENT OXYGENASE SUPERFAMILY PROTEIN-RELATED"/>
    <property type="match status" value="1"/>
</dbReference>
<keyword evidence="2" id="KW-0560">Oxidoreductase</keyword>
<evidence type="ECO:0000259" key="3">
    <source>
        <dbReference type="PROSITE" id="PS51471"/>
    </source>
</evidence>
<comment type="caution">
    <text evidence="4">The sequence shown here is derived from an EMBL/GenBank/DDBJ whole genome shotgun (WGS) entry which is preliminary data.</text>
</comment>
<evidence type="ECO:0000313" key="5">
    <source>
        <dbReference type="Proteomes" id="UP000036893"/>
    </source>
</evidence>
<protein>
    <recommendedName>
        <fullName evidence="3">Fe2OG dioxygenase domain-containing protein</fullName>
    </recommendedName>
</protein>
<dbReference type="Pfam" id="PF03171">
    <property type="entry name" value="2OG-FeII_Oxy"/>
    <property type="match status" value="1"/>
</dbReference>
<comment type="similarity">
    <text evidence="1 2">Belongs to the iron/ascorbate-dependent oxidoreductase family.</text>
</comment>
<keyword evidence="2" id="KW-0408">Iron</keyword>
<accession>A0A8E0V4H5</accession>
<reference evidence="4" key="1">
    <citation type="journal article" date="2015" name="Genome Announc.">
        <title>Draft Genome Sequence of the Pathogenic Filamentous Fungus Aspergillus udagawae Strain IFM 46973T.</title>
        <authorList>
            <person name="Kusuya Y."/>
            <person name="Takahashi-Nakaguchi A."/>
            <person name="Takahashi H."/>
            <person name="Yaguchi T."/>
        </authorList>
    </citation>
    <scope>NUCLEOTIDE SEQUENCE</scope>
    <source>
        <strain evidence="4">IFM 46973</strain>
    </source>
</reference>
<reference evidence="4" key="2">
    <citation type="submission" date="2021-01" db="EMBL/GenBank/DDBJ databases">
        <title>Pan-genome distribution and transcriptional activeness of fungal secondary metabolism genes in Aspergillus section Fumigati.</title>
        <authorList>
            <person name="Takahashi H."/>
            <person name="Umemura M."/>
            <person name="Ninomiya A."/>
            <person name="Kusuya Y."/>
            <person name="Urayama S."/>
            <person name="Shimizu M."/>
            <person name="Watanabe A."/>
            <person name="Kamei K."/>
            <person name="Yaguchi T."/>
            <person name="Hagiwara D."/>
        </authorList>
    </citation>
    <scope>NUCLEOTIDE SEQUENCE</scope>
    <source>
        <strain evidence="4">IFM 46973</strain>
    </source>
</reference>